<evidence type="ECO:0000256" key="1">
    <source>
        <dbReference type="SAM" id="MobiDB-lite"/>
    </source>
</evidence>
<dbReference type="Proteomes" id="UP000663841">
    <property type="component" value="Unassembled WGS sequence"/>
</dbReference>
<accession>A0A8H3ARX4</accession>
<name>A0A8H3ARX4_9AGAM</name>
<feature type="region of interest" description="Disordered" evidence="1">
    <location>
        <begin position="43"/>
        <end position="65"/>
    </location>
</feature>
<feature type="compositionally biased region" description="Low complexity" evidence="1">
    <location>
        <begin position="229"/>
        <end position="245"/>
    </location>
</feature>
<evidence type="ECO:0000313" key="2">
    <source>
        <dbReference type="EMBL" id="CAE6433447.1"/>
    </source>
</evidence>
<feature type="compositionally biased region" description="Acidic residues" evidence="1">
    <location>
        <begin position="48"/>
        <end position="58"/>
    </location>
</feature>
<feature type="compositionally biased region" description="Basic residues" evidence="1">
    <location>
        <begin position="166"/>
        <end position="183"/>
    </location>
</feature>
<dbReference type="AlphaFoldDB" id="A0A8H3ARX4"/>
<sequence length="416" mass="45282">MPHVDPLPTVLIKDENGVERPWTIIPRPETIEKNCSIRKLMELGSDNSDSDSDSDSDSGDNAKDDNTTRARCAIYRSIWRGISHALNSIVPGAVHGKLKWKNITSAERSAVHAEVVENNPYLCRFEGGWISELIMQRQLRNARDTATRKAKQDQALNLKPLDHLSKKSRAQTKKKLLASKKKASTSSKSQATAPATPIESSGNPIVTATATSSASNSVPPAHKRRSNVNPGPSAANNSNAEGSEPLSDGEPSAPIAPDRNTQQKSLFAYFKPKPVAQPISTNKKRAKTSANSQDKETESESSDNEDEAWSRDINTEIAGLKSKSTNTPLASSSTTKRSKPSPTPESTVPKKSAVKPRPKARPPPGANDKTEEPDLFRRNTRAAKQELIDNTDTATVKERSPKSSSNSRKNTRGKKK</sequence>
<feature type="compositionally biased region" description="Basic and acidic residues" evidence="1">
    <location>
        <begin position="368"/>
        <end position="387"/>
    </location>
</feature>
<feature type="compositionally biased region" description="Low complexity" evidence="1">
    <location>
        <begin position="184"/>
        <end position="197"/>
    </location>
</feature>
<reference evidence="2" key="1">
    <citation type="submission" date="2021-01" db="EMBL/GenBank/DDBJ databases">
        <authorList>
            <person name="Kaushik A."/>
        </authorList>
    </citation>
    <scope>NUCLEOTIDE SEQUENCE</scope>
    <source>
        <strain evidence="2">AG3-T5</strain>
    </source>
</reference>
<feature type="region of interest" description="Disordered" evidence="1">
    <location>
        <begin position="145"/>
        <end position="416"/>
    </location>
</feature>
<evidence type="ECO:0000313" key="3">
    <source>
        <dbReference type="Proteomes" id="UP000663841"/>
    </source>
</evidence>
<comment type="caution">
    <text evidence="2">The sequence shown here is derived from an EMBL/GenBank/DDBJ whole genome shotgun (WGS) entry which is preliminary data.</text>
</comment>
<proteinExistence type="predicted"/>
<gene>
    <name evidence="2" type="ORF">RDB_LOCUS72585</name>
</gene>
<organism evidence="2 3">
    <name type="scientific">Rhizoctonia solani</name>
    <dbReference type="NCBI Taxonomy" id="456999"/>
    <lineage>
        <taxon>Eukaryota</taxon>
        <taxon>Fungi</taxon>
        <taxon>Dikarya</taxon>
        <taxon>Basidiomycota</taxon>
        <taxon>Agaricomycotina</taxon>
        <taxon>Agaricomycetes</taxon>
        <taxon>Cantharellales</taxon>
        <taxon>Ceratobasidiaceae</taxon>
        <taxon>Rhizoctonia</taxon>
    </lineage>
</organism>
<protein>
    <submittedName>
        <fullName evidence="2">Uncharacterized protein</fullName>
    </submittedName>
</protein>
<dbReference type="EMBL" id="CAJMWW010000086">
    <property type="protein sequence ID" value="CAE6433447.1"/>
    <property type="molecule type" value="Genomic_DNA"/>
</dbReference>